<comment type="caution">
    <text evidence="1">The sequence shown here is derived from an EMBL/GenBank/DDBJ whole genome shotgun (WGS) entry which is preliminary data.</text>
</comment>
<accession>A0ACC2M1G1</accession>
<evidence type="ECO:0000313" key="1">
    <source>
        <dbReference type="EMBL" id="KAJ8639465.1"/>
    </source>
</evidence>
<name>A0ACC2M1G1_PERAE</name>
<dbReference type="Proteomes" id="UP001234297">
    <property type="component" value="Chromosome 5"/>
</dbReference>
<keyword evidence="2" id="KW-1185">Reference proteome</keyword>
<evidence type="ECO:0000313" key="2">
    <source>
        <dbReference type="Proteomes" id="UP001234297"/>
    </source>
</evidence>
<dbReference type="EMBL" id="CM056813">
    <property type="protein sequence ID" value="KAJ8639465.1"/>
    <property type="molecule type" value="Genomic_DNA"/>
</dbReference>
<proteinExistence type="predicted"/>
<reference evidence="1 2" key="1">
    <citation type="journal article" date="2022" name="Hortic Res">
        <title>A haplotype resolved chromosomal level avocado genome allows analysis of novel avocado genes.</title>
        <authorList>
            <person name="Nath O."/>
            <person name="Fletcher S.J."/>
            <person name="Hayward A."/>
            <person name="Shaw L.M."/>
            <person name="Masouleh A.K."/>
            <person name="Furtado A."/>
            <person name="Henry R.J."/>
            <person name="Mitter N."/>
        </authorList>
    </citation>
    <scope>NUCLEOTIDE SEQUENCE [LARGE SCALE GENOMIC DNA]</scope>
    <source>
        <strain evidence="2">cv. Hass</strain>
    </source>
</reference>
<organism evidence="1 2">
    <name type="scientific">Persea americana</name>
    <name type="common">Avocado</name>
    <dbReference type="NCBI Taxonomy" id="3435"/>
    <lineage>
        <taxon>Eukaryota</taxon>
        <taxon>Viridiplantae</taxon>
        <taxon>Streptophyta</taxon>
        <taxon>Embryophyta</taxon>
        <taxon>Tracheophyta</taxon>
        <taxon>Spermatophyta</taxon>
        <taxon>Magnoliopsida</taxon>
        <taxon>Magnoliidae</taxon>
        <taxon>Laurales</taxon>
        <taxon>Lauraceae</taxon>
        <taxon>Persea</taxon>
    </lineage>
</organism>
<sequence length="435" mass="48853">MSHDPNLVSHLLSLSQRCTSMRELKTIHGRLLRLNLHLNTLILAKLLRFAAVSPSGDLHYAHTLFCHTPHPDTFFYNTLIRGYAKTASTSQPISLFTHMRRSSTPPDEFTFNFLLNACSRMLKLGEEIHGQVFKLGFSRNTHVQNALIHLYAANRFPEIARKVFDEMPQRDVVSWSSLVVAHVKARDLDSAKKVFDEMPERDVVAWTALITGFDRVGHFAEALVLFWKMQEAGVQPDEVTILGVVSACANLQDLEAGMSVHCYIEERGFSWMVALCNALIDMYSKCGCLEKAWAVFERMPRRSLVSWNSIILACALHGAGEEALRLFQEMTKEAGVRPDGATFLAAMSACAHEGWVVEGWRLLESMEREHGIPATIEHYGCMAGMLAHAGQLEAAYDLIMSMPVPSTEEVWRVLLSACKIHGNAAMRERIVNRLL</sequence>
<protein>
    <submittedName>
        <fullName evidence="1">Uncharacterized protein</fullName>
    </submittedName>
</protein>
<gene>
    <name evidence="1" type="ORF">MRB53_016159</name>
</gene>